<dbReference type="InterPro" id="IPR006204">
    <property type="entry name" value="GHMP_kinase_N_dom"/>
</dbReference>
<evidence type="ECO:0000259" key="2">
    <source>
        <dbReference type="Pfam" id="PF00288"/>
    </source>
</evidence>
<feature type="domain" description="GHMP kinase N-terminal" evidence="2">
    <location>
        <begin position="85"/>
        <end position="150"/>
    </location>
</feature>
<keyword evidence="1" id="KW-0173">Coenzyme A biosynthesis</keyword>
<dbReference type="EMBL" id="CP001338">
    <property type="protein sequence ID" value="ACL17188.1"/>
    <property type="molecule type" value="Genomic_DNA"/>
</dbReference>
<organism evidence="3 4">
    <name type="scientific">Methanosphaerula palustris (strain ATCC BAA-1556 / DSM 19958 / E1-9c)</name>
    <dbReference type="NCBI Taxonomy" id="521011"/>
    <lineage>
        <taxon>Archaea</taxon>
        <taxon>Methanobacteriati</taxon>
        <taxon>Methanobacteriota</taxon>
        <taxon>Stenosarchaea group</taxon>
        <taxon>Methanomicrobia</taxon>
        <taxon>Methanomicrobiales</taxon>
        <taxon>Methanoregulaceae</taxon>
        <taxon>Methanosphaerula</taxon>
    </lineage>
</organism>
<sequence>MVDRAVAFCPGHISGYFRRVKGTSVQTTGSIGAGIVISAGVEATVVPADQPQVQVREVDRAGSCSTVLTASPPIAYVMDRLEVTAAVTTVCTFPIGAGFGLSAAALLSATAALNVLYDLGLSTHQVTALAHEAEIVHQTGLGDVAACQGGGLVCREGPGPDGTITRLQDLMAGSLCAVTFGPLPTPAVLKSGPAMAAVEAAFPARCPDSLVDFFHLSRQFAEHSGLITPEVRHALSLCDRAGVPASMTMLGNGVFALGDSAVEVLSAVGEPFHLEIASGGFSIQEHVS</sequence>
<dbReference type="NCBIfam" id="NF040725">
    <property type="entry name" value="panto_kin_Meth"/>
    <property type="match status" value="1"/>
</dbReference>
<keyword evidence="1" id="KW-0547">Nucleotide-binding</keyword>
<dbReference type="UniPathway" id="UPA00241"/>
<dbReference type="EC" id="2.7.1.169" evidence="1"/>
<keyword evidence="1 3" id="KW-0418">Kinase</keyword>
<dbReference type="InterPro" id="IPR054946">
    <property type="entry name" value="Panto_kinase"/>
</dbReference>
<reference evidence="3 4" key="1">
    <citation type="journal article" date="2015" name="Genome Announc.">
        <title>Complete Genome Sequence of Methanosphaerula palustris E1-9CT, a Hydrogenotrophic Methanogen Isolated from a Minerotrophic Fen Peatland.</title>
        <authorList>
            <person name="Cadillo-Quiroz H."/>
            <person name="Browne P."/>
            <person name="Kyrpides N."/>
            <person name="Woyke T."/>
            <person name="Goodwin L."/>
            <person name="Detter C."/>
            <person name="Yavitt J.B."/>
            <person name="Zinder S.H."/>
        </authorList>
    </citation>
    <scope>NUCLEOTIDE SEQUENCE [LARGE SCALE GENOMIC DNA]</scope>
    <source>
        <strain evidence="4">ATCC BAA-1556 / DSM 19958 / E1-9c</strain>
    </source>
</reference>
<keyword evidence="4" id="KW-1185">Reference proteome</keyword>
<evidence type="ECO:0000313" key="3">
    <source>
        <dbReference type="EMBL" id="ACL17188.1"/>
    </source>
</evidence>
<dbReference type="OrthoDB" id="85822at2157"/>
<dbReference type="Gene3D" id="3.30.230.10">
    <property type="match status" value="1"/>
</dbReference>
<keyword evidence="1" id="KW-0067">ATP-binding</keyword>
<dbReference type="GO" id="GO:0016301">
    <property type="term" value="F:kinase activity"/>
    <property type="evidence" value="ECO:0007669"/>
    <property type="project" value="UniProtKB-UniRule"/>
</dbReference>
<dbReference type="RefSeq" id="WP_012618507.1">
    <property type="nucleotide sequence ID" value="NC_011832.1"/>
</dbReference>
<dbReference type="InterPro" id="IPR020568">
    <property type="entry name" value="Ribosomal_Su5_D2-typ_SF"/>
</dbReference>
<evidence type="ECO:0000256" key="1">
    <source>
        <dbReference type="HAMAP-Rule" id="MF_02223"/>
    </source>
</evidence>
<comment type="similarity">
    <text evidence="1">Belongs to the GHMP kinase family. PoK subfamily.</text>
</comment>
<dbReference type="GO" id="GO:0015937">
    <property type="term" value="P:coenzyme A biosynthetic process"/>
    <property type="evidence" value="ECO:0007669"/>
    <property type="project" value="UniProtKB-UniRule"/>
</dbReference>
<proteinExistence type="inferred from homology"/>
<name>B8GKP2_METPE</name>
<comment type="catalytic activity">
    <reaction evidence="1">
        <text>(R)-pantoate + ATP = (R)-4-phosphopantoate + ADP + H(+)</text>
        <dbReference type="Rhea" id="RHEA:28246"/>
        <dbReference type="ChEBI" id="CHEBI:15378"/>
        <dbReference type="ChEBI" id="CHEBI:15980"/>
        <dbReference type="ChEBI" id="CHEBI:30616"/>
        <dbReference type="ChEBI" id="CHEBI:61294"/>
        <dbReference type="ChEBI" id="CHEBI:456216"/>
        <dbReference type="EC" id="2.7.1.169"/>
    </reaction>
</comment>
<dbReference type="InterPro" id="IPR014721">
    <property type="entry name" value="Ribsml_uS5_D2-typ_fold_subgr"/>
</dbReference>
<gene>
    <name evidence="3" type="ordered locus">Mpal_1883</name>
</gene>
<dbReference type="PANTHER" id="PTHR42282">
    <property type="entry name" value="PANTOATE KINASE-RELATED"/>
    <property type="match status" value="1"/>
</dbReference>
<dbReference type="HAMAP" id="MF_02223">
    <property type="entry name" value="Pantoate_kinase"/>
    <property type="match status" value="1"/>
</dbReference>
<dbReference type="SUPFAM" id="SSF54211">
    <property type="entry name" value="Ribosomal protein S5 domain 2-like"/>
    <property type="match status" value="1"/>
</dbReference>
<comment type="function">
    <text evidence="1">Phosphorylates (R)-pantoate to form (R)-4-phosphopantoate in the CoA biosynthesis pathway.</text>
</comment>
<protein>
    <recommendedName>
        <fullName evidence="1">Pantoate kinase</fullName>
        <shortName evidence="1">PoK</shortName>
        <ecNumber evidence="1">2.7.1.169</ecNumber>
    </recommendedName>
</protein>
<dbReference type="PANTHER" id="PTHR42282:SF1">
    <property type="entry name" value="PANTOATE KINASE"/>
    <property type="match status" value="1"/>
</dbReference>
<dbReference type="GO" id="GO:0005524">
    <property type="term" value="F:ATP binding"/>
    <property type="evidence" value="ECO:0007669"/>
    <property type="project" value="UniProtKB-KW"/>
</dbReference>
<dbReference type="STRING" id="521011.Mpal_1883"/>
<dbReference type="AlphaFoldDB" id="B8GKP2"/>
<evidence type="ECO:0000313" key="4">
    <source>
        <dbReference type="Proteomes" id="UP000002457"/>
    </source>
</evidence>
<dbReference type="eggNOG" id="arCOG04263">
    <property type="taxonomic scope" value="Archaea"/>
</dbReference>
<dbReference type="Proteomes" id="UP000002457">
    <property type="component" value="Chromosome"/>
</dbReference>
<keyword evidence="1" id="KW-0808">Transferase</keyword>
<dbReference type="HOGENOM" id="CLU_081191_0_0_2"/>
<dbReference type="KEGG" id="mpl:Mpal_1883"/>
<dbReference type="InterPro" id="IPR012043">
    <property type="entry name" value="PoK"/>
</dbReference>
<dbReference type="GeneID" id="7272700"/>
<comment type="pathway">
    <text evidence="1">Cofactor biosynthesis; coenzyme A biosynthesis.</text>
</comment>
<accession>B8GKP2</accession>
<dbReference type="Pfam" id="PF00288">
    <property type="entry name" value="GHMP_kinases_N"/>
    <property type="match status" value="1"/>
</dbReference>